<organism evidence="2 3">
    <name type="scientific">Dracunculus medinensis</name>
    <name type="common">Guinea worm</name>
    <dbReference type="NCBI Taxonomy" id="318479"/>
    <lineage>
        <taxon>Eukaryota</taxon>
        <taxon>Metazoa</taxon>
        <taxon>Ecdysozoa</taxon>
        <taxon>Nematoda</taxon>
        <taxon>Chromadorea</taxon>
        <taxon>Rhabditida</taxon>
        <taxon>Spirurina</taxon>
        <taxon>Dracunculoidea</taxon>
        <taxon>Dracunculidae</taxon>
        <taxon>Dracunculus</taxon>
    </lineage>
</organism>
<dbReference type="InterPro" id="IPR001507">
    <property type="entry name" value="ZP_dom"/>
</dbReference>
<dbReference type="OrthoDB" id="5810112at2759"/>
<dbReference type="EMBL" id="UYYG01001248">
    <property type="protein sequence ID" value="VDN60819.1"/>
    <property type="molecule type" value="Genomic_DNA"/>
</dbReference>
<accession>A0A3P7TGR4</accession>
<feature type="domain" description="ZP" evidence="1">
    <location>
        <begin position="1"/>
        <end position="107"/>
    </location>
</feature>
<keyword evidence="3" id="KW-1185">Reference proteome</keyword>
<evidence type="ECO:0000313" key="2">
    <source>
        <dbReference type="EMBL" id="VDN60819.1"/>
    </source>
</evidence>
<dbReference type="PROSITE" id="PS51034">
    <property type="entry name" value="ZP_2"/>
    <property type="match status" value="1"/>
</dbReference>
<proteinExistence type="predicted"/>
<dbReference type="Proteomes" id="UP000274756">
    <property type="component" value="Unassembled WGS sequence"/>
</dbReference>
<protein>
    <recommendedName>
        <fullName evidence="1">ZP domain-containing protein</fullName>
    </recommendedName>
</protein>
<dbReference type="AlphaFoldDB" id="A0A3P7TGR4"/>
<reference evidence="2 3" key="1">
    <citation type="submission" date="2018-11" db="EMBL/GenBank/DDBJ databases">
        <authorList>
            <consortium name="Pathogen Informatics"/>
        </authorList>
    </citation>
    <scope>NUCLEOTIDE SEQUENCE [LARGE SCALE GENOMIC DNA]</scope>
</reference>
<gene>
    <name evidence="2" type="ORF">DME_LOCUS10792</name>
</gene>
<name>A0A3P7TGR4_DRAME</name>
<evidence type="ECO:0000259" key="1">
    <source>
        <dbReference type="PROSITE" id="PS51034"/>
    </source>
</evidence>
<evidence type="ECO:0000313" key="3">
    <source>
        <dbReference type="Proteomes" id="UP000274756"/>
    </source>
</evidence>
<sequence length="107" mass="11971">MTFDGELLPGNRFDDWIIVGPNNRPECKLQGNGELQYVIELAVFNDPCETQMPSNGIFQNKIRIAQNPAIILQGDRNFIVRCVYGLPEISQLTMPIVNSSFNAVTIS</sequence>